<dbReference type="InterPro" id="IPR003705">
    <property type="entry name" value="CbiN"/>
</dbReference>
<comment type="pathway">
    <text evidence="10">Cofactor biosynthesis; adenosylcobalamin biosynthesis.</text>
</comment>
<dbReference type="Pfam" id="PF02553">
    <property type="entry name" value="CbiN"/>
    <property type="match status" value="1"/>
</dbReference>
<feature type="transmembrane region" description="Helical" evidence="10">
    <location>
        <begin position="62"/>
        <end position="82"/>
    </location>
</feature>
<feature type="transmembrane region" description="Helical" evidence="10">
    <location>
        <begin position="7"/>
        <end position="25"/>
    </location>
</feature>
<accession>A0A848DLX8</accession>
<comment type="caution">
    <text evidence="11">The sequence shown here is derived from an EMBL/GenBank/DDBJ whole genome shotgun (WGS) entry which is preliminary data.</text>
</comment>
<keyword evidence="1 10" id="KW-0171">Cobalt transport</keyword>
<keyword evidence="4 10" id="KW-0169">Cobalamin biosynthesis</keyword>
<evidence type="ECO:0000256" key="10">
    <source>
        <dbReference type="HAMAP-Rule" id="MF_00330"/>
    </source>
</evidence>
<dbReference type="GO" id="GO:0015087">
    <property type="term" value="F:cobalt ion transmembrane transporter activity"/>
    <property type="evidence" value="ECO:0007669"/>
    <property type="project" value="UniProtKB-UniRule"/>
</dbReference>
<reference evidence="11 12" key="1">
    <citation type="submission" date="2020-04" db="EMBL/GenBank/DDBJ databases">
        <authorList>
            <person name="Klaysubun C."/>
            <person name="Duangmal K."/>
            <person name="Lipun K."/>
        </authorList>
    </citation>
    <scope>NUCLEOTIDE SEQUENCE [LARGE SCALE GENOMIC DNA]</scope>
    <source>
        <strain evidence="11 12">DSM 45300</strain>
    </source>
</reference>
<organism evidence="11 12">
    <name type="scientific">Pseudonocardia bannensis</name>
    <dbReference type="NCBI Taxonomy" id="630973"/>
    <lineage>
        <taxon>Bacteria</taxon>
        <taxon>Bacillati</taxon>
        <taxon>Actinomycetota</taxon>
        <taxon>Actinomycetes</taxon>
        <taxon>Pseudonocardiales</taxon>
        <taxon>Pseudonocardiaceae</taxon>
        <taxon>Pseudonocardia</taxon>
    </lineage>
</organism>
<proteinExistence type="inferred from homology"/>
<evidence type="ECO:0000256" key="6">
    <source>
        <dbReference type="ARBA" id="ARBA00022989"/>
    </source>
</evidence>
<dbReference type="EMBL" id="JAAXKZ010000079">
    <property type="protein sequence ID" value="NMH93722.1"/>
    <property type="molecule type" value="Genomic_DNA"/>
</dbReference>
<comment type="similarity">
    <text evidence="10">Belongs to the CbiN family.</text>
</comment>
<evidence type="ECO:0000256" key="5">
    <source>
        <dbReference type="ARBA" id="ARBA00022692"/>
    </source>
</evidence>
<name>A0A848DLX8_9PSEU</name>
<keyword evidence="8 10" id="KW-0472">Membrane</keyword>
<evidence type="ECO:0000256" key="3">
    <source>
        <dbReference type="ARBA" id="ARBA00022475"/>
    </source>
</evidence>
<keyword evidence="6 10" id="KW-1133">Transmembrane helix</keyword>
<evidence type="ECO:0000256" key="9">
    <source>
        <dbReference type="ARBA" id="ARBA00023285"/>
    </source>
</evidence>
<keyword evidence="12" id="KW-1185">Reference proteome</keyword>
<keyword evidence="7 10" id="KW-0406">Ion transport</keyword>
<dbReference type="PANTHER" id="PTHR38662">
    <property type="entry name" value="COBALT TRANSPORT PROTEIN CBIN"/>
    <property type="match status" value="1"/>
</dbReference>
<keyword evidence="5 10" id="KW-0812">Transmembrane</keyword>
<evidence type="ECO:0000256" key="8">
    <source>
        <dbReference type="ARBA" id="ARBA00023136"/>
    </source>
</evidence>
<dbReference type="NCBIfam" id="NF002780">
    <property type="entry name" value="PRK02898.1"/>
    <property type="match status" value="1"/>
</dbReference>
<comment type="subunit">
    <text evidence="10">Forms an energy-coupling factor (ECF) transporter complex composed of an ATP-binding protein (A component, CbiO), a transmembrane protein (T component, CbiQ) and 2 possible substrate-capture proteins (S components, CbiM and CbiN) of unknown stoichimetry.</text>
</comment>
<dbReference type="GO" id="GO:0009236">
    <property type="term" value="P:cobalamin biosynthetic process"/>
    <property type="evidence" value="ECO:0007669"/>
    <property type="project" value="UniProtKB-UniRule"/>
</dbReference>
<dbReference type="PANTHER" id="PTHR38662:SF1">
    <property type="entry name" value="COBALT TRANSPORT PROTEIN CBIN"/>
    <property type="match status" value="1"/>
</dbReference>
<gene>
    <name evidence="10" type="primary">cbiN</name>
    <name evidence="11" type="ORF">HF519_19510</name>
</gene>
<evidence type="ECO:0000256" key="4">
    <source>
        <dbReference type="ARBA" id="ARBA00022573"/>
    </source>
</evidence>
<keyword evidence="3 10" id="KW-1003">Cell membrane</keyword>
<protein>
    <recommendedName>
        <fullName evidence="10">Cobalt transport protein CbiN</fullName>
    </recommendedName>
    <alternativeName>
        <fullName evidence="10">Energy-coupling factor transporter probable substrate-capture protein CbiN</fullName>
        <shortName evidence="10">ECF transporter S component CbiN</shortName>
    </alternativeName>
</protein>
<evidence type="ECO:0000313" key="12">
    <source>
        <dbReference type="Proteomes" id="UP000586918"/>
    </source>
</evidence>
<dbReference type="AlphaFoldDB" id="A0A848DLX8"/>
<evidence type="ECO:0000313" key="11">
    <source>
        <dbReference type="EMBL" id="NMH93722.1"/>
    </source>
</evidence>
<comment type="function">
    <text evidence="10">Part of the energy-coupling factor (ECF) transporter complex CbiMNOQ involved in cobalt import.</text>
</comment>
<dbReference type="UniPathway" id="UPA00148"/>
<dbReference type="RefSeq" id="WP_169414416.1">
    <property type="nucleotide sequence ID" value="NZ_JAAXKZ010000079.1"/>
</dbReference>
<dbReference type="Proteomes" id="UP000586918">
    <property type="component" value="Unassembled WGS sequence"/>
</dbReference>
<dbReference type="HAMAP" id="MF_00330">
    <property type="entry name" value="CbiN"/>
    <property type="match status" value="1"/>
</dbReference>
<sequence>MKRSTLVNWLIVLAVVALAGLPLLFVEGEFGGADGIAAEQIAADHPDYQPWFAPLFEPSAEVASGLFALQAAIGAGFIGYYFGVARTKRRLTAAGTDDATPDTPPADDTR</sequence>
<evidence type="ECO:0000256" key="2">
    <source>
        <dbReference type="ARBA" id="ARBA00022448"/>
    </source>
</evidence>
<keyword evidence="9 10" id="KW-0170">Cobalt</keyword>
<keyword evidence="2 10" id="KW-0813">Transport</keyword>
<dbReference type="GO" id="GO:0005886">
    <property type="term" value="C:plasma membrane"/>
    <property type="evidence" value="ECO:0007669"/>
    <property type="project" value="UniProtKB-SubCell"/>
</dbReference>
<evidence type="ECO:0000256" key="7">
    <source>
        <dbReference type="ARBA" id="ARBA00023065"/>
    </source>
</evidence>
<evidence type="ECO:0000256" key="1">
    <source>
        <dbReference type="ARBA" id="ARBA00022426"/>
    </source>
</evidence>
<comment type="subcellular location">
    <subcellularLocation>
        <location evidence="10">Cell membrane</location>
        <topology evidence="10">Multi-pass membrane protein</topology>
    </subcellularLocation>
</comment>